<reference evidence="3 4" key="1">
    <citation type="submission" date="2019-11" db="EMBL/GenBank/DDBJ databases">
        <title>Genome sequences of 17 halophilic strains isolated from different environments.</title>
        <authorList>
            <person name="Furrow R.E."/>
        </authorList>
    </citation>
    <scope>NUCLEOTIDE SEQUENCE [LARGE SCALE GENOMIC DNA]</scope>
    <source>
        <strain evidence="3 4">22511_23_Filter</strain>
    </source>
</reference>
<evidence type="ECO:0000256" key="1">
    <source>
        <dbReference type="SAM" id="MobiDB-lite"/>
    </source>
</evidence>
<protein>
    <recommendedName>
        <fullName evidence="2">BZIP domain-containing protein</fullName>
    </recommendedName>
</protein>
<dbReference type="OrthoDB" id="5430637at2"/>
<dbReference type="InterPro" id="IPR004827">
    <property type="entry name" value="bZIP"/>
</dbReference>
<gene>
    <name evidence="3" type="ORF">GLW04_17115</name>
</gene>
<evidence type="ECO:0000259" key="2">
    <source>
        <dbReference type="PROSITE" id="PS00036"/>
    </source>
</evidence>
<dbReference type="GO" id="GO:0003700">
    <property type="term" value="F:DNA-binding transcription factor activity"/>
    <property type="evidence" value="ECO:0007669"/>
    <property type="project" value="InterPro"/>
</dbReference>
<sequence>MAKNKRVRVIDSSQFKLKPRKTKRKKGLNKNRKSSNKSRRRKIVKSSRKWVYIVIETKVRELDAKLLLAYYLLKEGYNVVLGHTLTIEKCLEFFPPGIFLDKGVGTKDKIRRFKEAKKYGHAVVNLEEEGFPLSEKNLYINGYLSHESLKLLDYEFCWGEIQKKVIVDHYPQFKSKCVITGNARFDLLKRKYRPIFAEEVTNLKGKHGDFILINTRFPPYTKTINEDGSIDTNRMKRYQMMYGTEKIKEYGDLYRGFIALVRDLSHRYPQYKIIIRPHPSDITDVYRKDLSGLKNVSIIREGNVVNWILASKLVIHNGCTTGAESFLLEKPVISYIPVQTYKSHLPDDLSIKMYNAERVCTFIDHELKTYNFRDNKYRELEKNALLSRYSAGVGNTFAYQNIIRHLKTLPVQPSGTNRIHMSPRFKKKLQKELSKKIYKNPLAMEYLPSLTTSEIRHFIDKIQSIENDQDDINIRLFKNKICEIRLD</sequence>
<accession>A0A845DX08</accession>
<dbReference type="NCBIfam" id="TIGR04396">
    <property type="entry name" value="surf_polysacc"/>
    <property type="match status" value="1"/>
</dbReference>
<feature type="domain" description="BZIP" evidence="2">
    <location>
        <begin position="26"/>
        <end position="41"/>
    </location>
</feature>
<dbReference type="Proteomes" id="UP000460949">
    <property type="component" value="Unassembled WGS sequence"/>
</dbReference>
<name>A0A845DX08_9BACI</name>
<dbReference type="InterPro" id="IPR030906">
    <property type="entry name" value="Surf_polysacc"/>
</dbReference>
<proteinExistence type="predicted"/>
<feature type="region of interest" description="Disordered" evidence="1">
    <location>
        <begin position="19"/>
        <end position="42"/>
    </location>
</feature>
<comment type="caution">
    <text evidence="3">The sequence shown here is derived from an EMBL/GenBank/DDBJ whole genome shotgun (WGS) entry which is preliminary data.</text>
</comment>
<organism evidence="3 4">
    <name type="scientific">Halobacillus litoralis</name>
    <dbReference type="NCBI Taxonomy" id="45668"/>
    <lineage>
        <taxon>Bacteria</taxon>
        <taxon>Bacillati</taxon>
        <taxon>Bacillota</taxon>
        <taxon>Bacilli</taxon>
        <taxon>Bacillales</taxon>
        <taxon>Bacillaceae</taxon>
        <taxon>Halobacillus</taxon>
    </lineage>
</organism>
<dbReference type="InterPro" id="IPR043148">
    <property type="entry name" value="TagF_C"/>
</dbReference>
<dbReference type="EMBL" id="WMET01000005">
    <property type="protein sequence ID" value="MYL21628.1"/>
    <property type="molecule type" value="Genomic_DNA"/>
</dbReference>
<dbReference type="SUPFAM" id="SSF53756">
    <property type="entry name" value="UDP-Glycosyltransferase/glycogen phosphorylase"/>
    <property type="match status" value="1"/>
</dbReference>
<dbReference type="AlphaFoldDB" id="A0A845DX08"/>
<dbReference type="Gene3D" id="3.40.50.12580">
    <property type="match status" value="1"/>
</dbReference>
<dbReference type="PROSITE" id="PS00036">
    <property type="entry name" value="BZIP_BASIC"/>
    <property type="match status" value="1"/>
</dbReference>
<evidence type="ECO:0000313" key="3">
    <source>
        <dbReference type="EMBL" id="MYL21628.1"/>
    </source>
</evidence>
<dbReference type="RefSeq" id="WP_160839484.1">
    <property type="nucleotide sequence ID" value="NZ_WMET01000005.1"/>
</dbReference>
<evidence type="ECO:0000313" key="4">
    <source>
        <dbReference type="Proteomes" id="UP000460949"/>
    </source>
</evidence>